<evidence type="ECO:0000313" key="2">
    <source>
        <dbReference type="EMBL" id="GKV49668.1"/>
    </source>
</evidence>
<evidence type="ECO:0000313" key="3">
    <source>
        <dbReference type="Proteomes" id="UP001054252"/>
    </source>
</evidence>
<dbReference type="AlphaFoldDB" id="A0AAV5MLC7"/>
<keyword evidence="3" id="KW-1185">Reference proteome</keyword>
<feature type="compositionally biased region" description="Polar residues" evidence="1">
    <location>
        <begin position="60"/>
        <end position="77"/>
    </location>
</feature>
<dbReference type="EMBL" id="BPVZ01000311">
    <property type="protein sequence ID" value="GKV49668.1"/>
    <property type="molecule type" value="Genomic_DNA"/>
</dbReference>
<accession>A0AAV5MLC7</accession>
<evidence type="ECO:0000256" key="1">
    <source>
        <dbReference type="SAM" id="MobiDB-lite"/>
    </source>
</evidence>
<dbReference type="Proteomes" id="UP001054252">
    <property type="component" value="Unassembled WGS sequence"/>
</dbReference>
<feature type="region of interest" description="Disordered" evidence="1">
    <location>
        <begin position="1"/>
        <end position="39"/>
    </location>
</feature>
<gene>
    <name evidence="2" type="ORF">SLEP1_g56406</name>
</gene>
<feature type="region of interest" description="Disordered" evidence="1">
    <location>
        <begin position="57"/>
        <end position="77"/>
    </location>
</feature>
<sequence>MASILFAARAADGQPHDHGSPDGPHPRKRPPPPGVVSSWNNRKLFALDCGVKGAACGSPWMTSSTSQKEHTTQLAAT</sequence>
<organism evidence="2 3">
    <name type="scientific">Rubroshorea leprosula</name>
    <dbReference type="NCBI Taxonomy" id="152421"/>
    <lineage>
        <taxon>Eukaryota</taxon>
        <taxon>Viridiplantae</taxon>
        <taxon>Streptophyta</taxon>
        <taxon>Embryophyta</taxon>
        <taxon>Tracheophyta</taxon>
        <taxon>Spermatophyta</taxon>
        <taxon>Magnoliopsida</taxon>
        <taxon>eudicotyledons</taxon>
        <taxon>Gunneridae</taxon>
        <taxon>Pentapetalae</taxon>
        <taxon>rosids</taxon>
        <taxon>malvids</taxon>
        <taxon>Malvales</taxon>
        <taxon>Dipterocarpaceae</taxon>
        <taxon>Rubroshorea</taxon>
    </lineage>
</organism>
<name>A0AAV5MLC7_9ROSI</name>
<proteinExistence type="predicted"/>
<protein>
    <submittedName>
        <fullName evidence="2">Uncharacterized protein</fullName>
    </submittedName>
</protein>
<comment type="caution">
    <text evidence="2">The sequence shown here is derived from an EMBL/GenBank/DDBJ whole genome shotgun (WGS) entry which is preliminary data.</text>
</comment>
<reference evidence="2 3" key="1">
    <citation type="journal article" date="2021" name="Commun. Biol.">
        <title>The genome of Shorea leprosula (Dipterocarpaceae) highlights the ecological relevance of drought in aseasonal tropical rainforests.</title>
        <authorList>
            <person name="Ng K.K.S."/>
            <person name="Kobayashi M.J."/>
            <person name="Fawcett J.A."/>
            <person name="Hatakeyama M."/>
            <person name="Paape T."/>
            <person name="Ng C.H."/>
            <person name="Ang C.C."/>
            <person name="Tnah L.H."/>
            <person name="Lee C.T."/>
            <person name="Nishiyama T."/>
            <person name="Sese J."/>
            <person name="O'Brien M.J."/>
            <person name="Copetti D."/>
            <person name="Mohd Noor M.I."/>
            <person name="Ong R.C."/>
            <person name="Putra M."/>
            <person name="Sireger I.Z."/>
            <person name="Indrioko S."/>
            <person name="Kosugi Y."/>
            <person name="Izuno A."/>
            <person name="Isagi Y."/>
            <person name="Lee S.L."/>
            <person name="Shimizu K.K."/>
        </authorList>
    </citation>
    <scope>NUCLEOTIDE SEQUENCE [LARGE SCALE GENOMIC DNA]</scope>
    <source>
        <strain evidence="2">214</strain>
    </source>
</reference>